<evidence type="ECO:0000313" key="3">
    <source>
        <dbReference type="EMBL" id="MEM5346092.1"/>
    </source>
</evidence>
<comment type="caution">
    <text evidence="3">The sequence shown here is derived from an EMBL/GenBank/DDBJ whole genome shotgun (WGS) entry which is preliminary data.</text>
</comment>
<dbReference type="InterPro" id="IPR016938">
    <property type="entry name" value="UPF0317"/>
</dbReference>
<comment type="similarity">
    <text evidence="1">Belongs to the D-glutamate cyclase family.</text>
</comment>
<evidence type="ECO:0000256" key="1">
    <source>
        <dbReference type="ARBA" id="ARBA00007896"/>
    </source>
</evidence>
<keyword evidence="4" id="KW-1185">Reference proteome</keyword>
<sequence>MLREELSNVSGKQVREAVRAKKWTRTTHGLARGYVQANLAIIPERYAFDFLRFCQRNPKPCPLLEVGDPGNPEMPRTAPGSDIRTDLPGYRVYKDGALVEEVSDIGHLWRPDHVSFLLGCSLSFDEILTDAGISQRHLNEENGRLSVYITNIACEPAGVFKGPVVAAMRPIARKDVSRAIEITSRYPLAHGGPLHVGDGRDIGISDPTKVDWGRYTPPAEDEIEVYWGCGVTPQAVAMASGIPEMITHSAGHMFVTDIELSSIMLAGKFLLAQTPP</sequence>
<dbReference type="InterPro" id="IPR038021">
    <property type="entry name" value="Putative_hydro-lyase"/>
</dbReference>
<dbReference type="EMBL" id="JAZHGA010000064">
    <property type="protein sequence ID" value="MEM5346092.1"/>
    <property type="molecule type" value="Genomic_DNA"/>
</dbReference>
<dbReference type="Gene3D" id="3.40.1640.10">
    <property type="entry name" value="PSTPO5379-like"/>
    <property type="match status" value="1"/>
</dbReference>
<evidence type="ECO:0000313" key="4">
    <source>
        <dbReference type="Proteomes" id="UP001481677"/>
    </source>
</evidence>
<dbReference type="RefSeq" id="WP_342959748.1">
    <property type="nucleotide sequence ID" value="NZ_JAZHFZ010000064.1"/>
</dbReference>
<dbReference type="Gene3D" id="3.30.2040.10">
    <property type="entry name" value="PSTPO5379-like domain"/>
    <property type="match status" value="1"/>
</dbReference>
<dbReference type="Proteomes" id="UP001481677">
    <property type="component" value="Unassembled WGS sequence"/>
</dbReference>
<dbReference type="PANTHER" id="PTHR32022">
    <property type="entry name" value="D-GLUTAMATE CYCLASE, MITOCHONDRIAL"/>
    <property type="match status" value="1"/>
</dbReference>
<organism evidence="3 4">
    <name type="scientific">Paraburkholderia azotifigens</name>
    <dbReference type="NCBI Taxonomy" id="2057004"/>
    <lineage>
        <taxon>Bacteria</taxon>
        <taxon>Pseudomonadati</taxon>
        <taxon>Pseudomonadota</taxon>
        <taxon>Betaproteobacteria</taxon>
        <taxon>Burkholderiales</taxon>
        <taxon>Burkholderiaceae</taxon>
        <taxon>Paraburkholderia</taxon>
    </lineage>
</organism>
<evidence type="ECO:0000256" key="2">
    <source>
        <dbReference type="ARBA" id="ARBA00023239"/>
    </source>
</evidence>
<keyword evidence="2" id="KW-0456">Lyase</keyword>
<accession>A0ABU9RGB7</accession>
<dbReference type="SUPFAM" id="SSF160920">
    <property type="entry name" value="PSTPO5379-like"/>
    <property type="match status" value="1"/>
</dbReference>
<dbReference type="InterPro" id="IPR009906">
    <property type="entry name" value="D-Glu_cyclase"/>
</dbReference>
<dbReference type="NCBIfam" id="NF003969">
    <property type="entry name" value="PRK05463.1"/>
    <property type="match status" value="1"/>
</dbReference>
<proteinExistence type="inferred from homology"/>
<gene>
    <name evidence="3" type="ORF">V4C56_41520</name>
</gene>
<dbReference type="PIRSF" id="PIRSF029755">
    <property type="entry name" value="UCP029755"/>
    <property type="match status" value="1"/>
</dbReference>
<reference evidence="3 4" key="1">
    <citation type="submission" date="2024-01" db="EMBL/GenBank/DDBJ databases">
        <title>The diversity of rhizobia nodulating Mimosa spp. in eleven states of Brazil covering several biomes is determined by host plant, location, and edaphic factors.</title>
        <authorList>
            <person name="Rouws L."/>
            <person name="Barauna A."/>
            <person name="Beukes C."/>
            <person name="De Faria S.M."/>
            <person name="Gross E."/>
            <person name="Dos Reis Junior F.B."/>
            <person name="Simon M."/>
            <person name="Maluk M."/>
            <person name="Odee D.W."/>
            <person name="Kenicer G."/>
            <person name="Young J.P.W."/>
            <person name="Reis V.M."/>
            <person name="Zilli J."/>
            <person name="James E.K."/>
        </authorList>
    </citation>
    <scope>NUCLEOTIDE SEQUENCE [LARGE SCALE GENOMIC DNA]</scope>
    <source>
        <strain evidence="3 4">JPY530</strain>
    </source>
</reference>
<dbReference type="PANTHER" id="PTHR32022:SF10">
    <property type="entry name" value="D-GLUTAMATE CYCLASE, MITOCHONDRIAL"/>
    <property type="match status" value="1"/>
</dbReference>
<name>A0ABU9RGB7_9BURK</name>
<dbReference type="Pfam" id="PF07286">
    <property type="entry name" value="D-Glu_cyclase"/>
    <property type="match status" value="1"/>
</dbReference>
<protein>
    <submittedName>
        <fullName evidence="3">Hydro-lyase</fullName>
    </submittedName>
</protein>